<name>A0ABV2H2I4_9HYPH</name>
<keyword evidence="1" id="KW-0175">Coiled coil</keyword>
<gene>
    <name evidence="2" type="ORF">ABID21_000860</name>
</gene>
<feature type="coiled-coil region" evidence="1">
    <location>
        <begin position="8"/>
        <end position="42"/>
    </location>
</feature>
<organism evidence="2 3">
    <name type="scientific">Pseudorhizobium tarimense</name>
    <dbReference type="NCBI Taxonomy" id="1079109"/>
    <lineage>
        <taxon>Bacteria</taxon>
        <taxon>Pseudomonadati</taxon>
        <taxon>Pseudomonadota</taxon>
        <taxon>Alphaproteobacteria</taxon>
        <taxon>Hyphomicrobiales</taxon>
        <taxon>Rhizobiaceae</taxon>
        <taxon>Rhizobium/Agrobacterium group</taxon>
        <taxon>Pseudorhizobium</taxon>
    </lineage>
</organism>
<evidence type="ECO:0000313" key="3">
    <source>
        <dbReference type="Proteomes" id="UP001549031"/>
    </source>
</evidence>
<dbReference type="Proteomes" id="UP001549031">
    <property type="component" value="Unassembled WGS sequence"/>
</dbReference>
<dbReference type="EMBL" id="JBEPLJ010000003">
    <property type="protein sequence ID" value="MET3584759.1"/>
    <property type="molecule type" value="Genomic_DNA"/>
</dbReference>
<keyword evidence="3" id="KW-1185">Reference proteome</keyword>
<sequence length="57" mass="6701">MKRTEEVIERAMAAVAASRARRERQERERKQAFERIQVAMLKRPTLPKGLQVPVNLR</sequence>
<evidence type="ECO:0000256" key="1">
    <source>
        <dbReference type="SAM" id="Coils"/>
    </source>
</evidence>
<protein>
    <submittedName>
        <fullName evidence="2">Uncharacterized protein</fullName>
    </submittedName>
</protein>
<comment type="caution">
    <text evidence="2">The sequence shown here is derived from an EMBL/GenBank/DDBJ whole genome shotgun (WGS) entry which is preliminary data.</text>
</comment>
<reference evidence="2 3" key="1">
    <citation type="submission" date="2024-06" db="EMBL/GenBank/DDBJ databases">
        <title>Genomic Encyclopedia of Type Strains, Phase IV (KMG-IV): sequencing the most valuable type-strain genomes for metagenomic binning, comparative biology and taxonomic classification.</title>
        <authorList>
            <person name="Goeker M."/>
        </authorList>
    </citation>
    <scope>NUCLEOTIDE SEQUENCE [LARGE SCALE GENOMIC DNA]</scope>
    <source>
        <strain evidence="2 3">DSM 105042</strain>
    </source>
</reference>
<dbReference type="RefSeq" id="WP_247242964.1">
    <property type="nucleotide sequence ID" value="NZ_JALJRA010000003.1"/>
</dbReference>
<evidence type="ECO:0000313" key="2">
    <source>
        <dbReference type="EMBL" id="MET3584759.1"/>
    </source>
</evidence>
<proteinExistence type="predicted"/>
<accession>A0ABV2H2I4</accession>